<proteinExistence type="predicted"/>
<sequence length="86" mass="10306">MKQLAIGQCVDIHVIFNYREGFKYLIKPVETRYNRREGTAIGRVWRLSKNTYRYSNYTGSRSWISRVYGRDTTFNSAYNNLIRRSK</sequence>
<name>A0A7G7WWF0_9CAUD</name>
<keyword evidence="2" id="KW-1185">Reference proteome</keyword>
<organism evidence="1 2">
    <name type="scientific">Rhizobium phage AF3</name>
    <dbReference type="NCBI Taxonomy" id="2763529"/>
    <lineage>
        <taxon>Viruses</taxon>
        <taxon>Duplodnaviria</taxon>
        <taxon>Heunggongvirae</taxon>
        <taxon>Uroviricota</taxon>
        <taxon>Caudoviricetes</taxon>
        <taxon>Pootjesviridae</taxon>
        <taxon>Innesvirus</taxon>
        <taxon>Innesvirus AF3</taxon>
    </lineage>
</organism>
<evidence type="ECO:0000313" key="2">
    <source>
        <dbReference type="Proteomes" id="UP000515855"/>
    </source>
</evidence>
<gene>
    <name evidence="1" type="ORF">AF3_126</name>
</gene>
<accession>A0A7G7WWF0</accession>
<reference evidence="1 2" key="1">
    <citation type="submission" date="2020-07" db="EMBL/GenBank/DDBJ databases">
        <title>Complete genome sequence of Rhizobium leguminosarum bacteriophage vB_RlegM_AF3.</title>
        <authorList>
            <person name="Gunathilake D."/>
            <person name="Mackenzie K.D."/>
            <person name="Yost C.K."/>
            <person name="Hynes M.F."/>
        </authorList>
    </citation>
    <scope>NUCLEOTIDE SEQUENCE [LARGE SCALE GENOMIC DNA]</scope>
</reference>
<dbReference type="EMBL" id="MT778837">
    <property type="protein sequence ID" value="QNH71544.1"/>
    <property type="molecule type" value="Genomic_DNA"/>
</dbReference>
<protein>
    <submittedName>
        <fullName evidence="1">Uncharacterized protein</fullName>
    </submittedName>
</protein>
<evidence type="ECO:0000313" key="1">
    <source>
        <dbReference type="EMBL" id="QNH71544.1"/>
    </source>
</evidence>
<dbReference type="Proteomes" id="UP000515855">
    <property type="component" value="Segment"/>
</dbReference>